<evidence type="ECO:0000313" key="2">
    <source>
        <dbReference type="EMBL" id="MFF4026927.1"/>
    </source>
</evidence>
<evidence type="ECO:0000313" key="3">
    <source>
        <dbReference type="Proteomes" id="UP001602089"/>
    </source>
</evidence>
<reference evidence="2 3" key="1">
    <citation type="submission" date="2024-10" db="EMBL/GenBank/DDBJ databases">
        <title>The Natural Products Discovery Center: Release of the First 8490 Sequenced Strains for Exploring Actinobacteria Biosynthetic Diversity.</title>
        <authorList>
            <person name="Kalkreuter E."/>
            <person name="Kautsar S.A."/>
            <person name="Yang D."/>
            <person name="Bader C.D."/>
            <person name="Teijaro C.N."/>
            <person name="Fluegel L."/>
            <person name="Davis C.M."/>
            <person name="Simpson J.R."/>
            <person name="Lauterbach L."/>
            <person name="Steele A.D."/>
            <person name="Gui C."/>
            <person name="Meng S."/>
            <person name="Li G."/>
            <person name="Viehrig K."/>
            <person name="Ye F."/>
            <person name="Su P."/>
            <person name="Kiefer A.F."/>
            <person name="Nichols A."/>
            <person name="Cepeda A.J."/>
            <person name="Yan W."/>
            <person name="Fan B."/>
            <person name="Jiang Y."/>
            <person name="Adhikari A."/>
            <person name="Zheng C.-J."/>
            <person name="Schuster L."/>
            <person name="Cowan T.M."/>
            <person name="Smanski M.J."/>
            <person name="Chevrette M.G."/>
            <person name="De Carvalho L.P.S."/>
            <person name="Shen B."/>
        </authorList>
    </citation>
    <scope>NUCLEOTIDE SEQUENCE [LARGE SCALE GENOMIC DNA]</scope>
    <source>
        <strain evidence="2 3">NPDC001867</strain>
    </source>
</reference>
<dbReference type="RefSeq" id="WP_387131944.1">
    <property type="nucleotide sequence ID" value="NZ_JBIATK010000012.1"/>
</dbReference>
<dbReference type="Proteomes" id="UP001602089">
    <property type="component" value="Unassembled WGS sequence"/>
</dbReference>
<feature type="signal peptide" evidence="1">
    <location>
        <begin position="1"/>
        <end position="28"/>
    </location>
</feature>
<sequence>MNLKRGAATAALAGATLIPLLGTSPASATDSPPVYGRQACYQLEDQYRAMGYNTRCYNTQGDWFYVHYEKPRPGELPSTGSAGSS</sequence>
<organism evidence="2 3">
    <name type="scientific">Nocardia elegans</name>
    <dbReference type="NCBI Taxonomy" id="300029"/>
    <lineage>
        <taxon>Bacteria</taxon>
        <taxon>Bacillati</taxon>
        <taxon>Actinomycetota</taxon>
        <taxon>Actinomycetes</taxon>
        <taxon>Mycobacteriales</taxon>
        <taxon>Nocardiaceae</taxon>
        <taxon>Nocardia</taxon>
    </lineage>
</organism>
<protein>
    <recommendedName>
        <fullName evidence="4">Secreted protein</fullName>
    </recommendedName>
</protein>
<keyword evidence="3" id="KW-1185">Reference proteome</keyword>
<keyword evidence="1" id="KW-0732">Signal</keyword>
<evidence type="ECO:0008006" key="4">
    <source>
        <dbReference type="Google" id="ProtNLM"/>
    </source>
</evidence>
<name>A0ABW6TLB0_9NOCA</name>
<dbReference type="EMBL" id="JBIATK010000012">
    <property type="protein sequence ID" value="MFF4026927.1"/>
    <property type="molecule type" value="Genomic_DNA"/>
</dbReference>
<evidence type="ECO:0000256" key="1">
    <source>
        <dbReference type="SAM" id="SignalP"/>
    </source>
</evidence>
<feature type="chain" id="PRO_5046323536" description="Secreted protein" evidence="1">
    <location>
        <begin position="29"/>
        <end position="85"/>
    </location>
</feature>
<gene>
    <name evidence="2" type="ORF">ACFYY5_29165</name>
</gene>
<comment type="caution">
    <text evidence="2">The sequence shown here is derived from an EMBL/GenBank/DDBJ whole genome shotgun (WGS) entry which is preliminary data.</text>
</comment>
<accession>A0ABW6TLB0</accession>
<proteinExistence type="predicted"/>